<dbReference type="PANTHER" id="PTHR43304">
    <property type="entry name" value="PHYTOCHROME-LIKE PROTEIN CPH1"/>
    <property type="match status" value="1"/>
</dbReference>
<evidence type="ECO:0000313" key="10">
    <source>
        <dbReference type="Proteomes" id="UP000014540"/>
    </source>
</evidence>
<keyword evidence="3" id="KW-0597">Phosphoprotein</keyword>
<comment type="catalytic activity">
    <reaction evidence="1">
        <text>ATP + protein L-histidine = ADP + protein N-phospho-L-histidine.</text>
        <dbReference type="EC" id="2.7.13.3"/>
    </reaction>
</comment>
<dbReference type="Pfam" id="PF02518">
    <property type="entry name" value="HATPase_c"/>
    <property type="match status" value="1"/>
</dbReference>
<dbReference type="Gene3D" id="3.30.565.10">
    <property type="entry name" value="Histidine kinase-like ATPase, C-terminal domain"/>
    <property type="match status" value="1"/>
</dbReference>
<keyword evidence="4" id="KW-0808">Transferase</keyword>
<dbReference type="InterPro" id="IPR036890">
    <property type="entry name" value="HATPase_C_sf"/>
</dbReference>
<dbReference type="InterPro" id="IPR005467">
    <property type="entry name" value="His_kinase_dom"/>
</dbReference>
<dbReference type="InterPro" id="IPR003594">
    <property type="entry name" value="HATPase_dom"/>
</dbReference>
<dbReference type="PROSITE" id="PS50112">
    <property type="entry name" value="PAS"/>
    <property type="match status" value="1"/>
</dbReference>
<dbReference type="OrthoDB" id="9770795at2"/>
<dbReference type="InterPro" id="IPR052162">
    <property type="entry name" value="Sensor_kinase/Photoreceptor"/>
</dbReference>
<dbReference type="FunFam" id="3.30.565.10:FF:000006">
    <property type="entry name" value="Sensor histidine kinase WalK"/>
    <property type="match status" value="1"/>
</dbReference>
<dbReference type="PANTHER" id="PTHR43304:SF1">
    <property type="entry name" value="PAC DOMAIN-CONTAINING PROTEIN"/>
    <property type="match status" value="1"/>
</dbReference>
<dbReference type="InterPro" id="IPR000700">
    <property type="entry name" value="PAS-assoc_C"/>
</dbReference>
<evidence type="ECO:0000259" key="6">
    <source>
        <dbReference type="PROSITE" id="PS50109"/>
    </source>
</evidence>
<evidence type="ECO:0000256" key="4">
    <source>
        <dbReference type="ARBA" id="ARBA00022679"/>
    </source>
</evidence>
<evidence type="ECO:0000313" key="9">
    <source>
        <dbReference type="EMBL" id="EPG75423.1"/>
    </source>
</evidence>
<accession>S3V1Y8</accession>
<dbReference type="InterPro" id="IPR035965">
    <property type="entry name" value="PAS-like_dom_sf"/>
</dbReference>
<dbReference type="PROSITE" id="PS50109">
    <property type="entry name" value="HIS_KIN"/>
    <property type="match status" value="1"/>
</dbReference>
<dbReference type="EC" id="2.7.13.3" evidence="2"/>
<dbReference type="EMBL" id="AKWZ02000003">
    <property type="protein sequence ID" value="EPG75423.1"/>
    <property type="molecule type" value="Genomic_DNA"/>
</dbReference>
<organism evidence="9 10">
    <name type="scientific">Leptospira fainei serovar Hurstbridge str. BUT 6</name>
    <dbReference type="NCBI Taxonomy" id="1193011"/>
    <lineage>
        <taxon>Bacteria</taxon>
        <taxon>Pseudomonadati</taxon>
        <taxon>Spirochaetota</taxon>
        <taxon>Spirochaetia</taxon>
        <taxon>Leptospirales</taxon>
        <taxon>Leptospiraceae</taxon>
        <taxon>Leptospira</taxon>
    </lineage>
</organism>
<evidence type="ECO:0000256" key="5">
    <source>
        <dbReference type="ARBA" id="ARBA00022777"/>
    </source>
</evidence>
<dbReference type="PROSITE" id="PS50113">
    <property type="entry name" value="PAC"/>
    <property type="match status" value="1"/>
</dbReference>
<reference evidence="9" key="1">
    <citation type="submission" date="2013-04" db="EMBL/GenBank/DDBJ databases">
        <authorList>
            <person name="Harkins D.M."/>
            <person name="Durkin A.S."/>
            <person name="Selengut J.D."/>
            <person name="Sanka R."/>
            <person name="DePew J."/>
            <person name="Purushe J."/>
            <person name="Ahmed A."/>
            <person name="van der Linden H."/>
            <person name="Goris M.G.A."/>
            <person name="Hartskeerl R.A."/>
            <person name="Vinetz J.M."/>
            <person name="Sutton G.G."/>
            <person name="Nelson W.C."/>
            <person name="Fouts D.E."/>
        </authorList>
    </citation>
    <scope>NUCLEOTIDE SEQUENCE [LARGE SCALE GENOMIC DNA]</scope>
    <source>
        <strain evidence="9">BUT 6</strain>
    </source>
</reference>
<protein>
    <recommendedName>
        <fullName evidence="2">histidine kinase</fullName>
        <ecNumber evidence="2">2.7.13.3</ecNumber>
    </recommendedName>
</protein>
<dbReference type="RefSeq" id="WP_016548511.1">
    <property type="nucleotide sequence ID" value="NZ_AKWZ02000003.1"/>
</dbReference>
<dbReference type="InterPro" id="IPR000014">
    <property type="entry name" value="PAS"/>
</dbReference>
<dbReference type="NCBIfam" id="TIGR00229">
    <property type="entry name" value="sensory_box"/>
    <property type="match status" value="1"/>
</dbReference>
<proteinExistence type="predicted"/>
<dbReference type="InterPro" id="IPR004358">
    <property type="entry name" value="Sig_transdc_His_kin-like_C"/>
</dbReference>
<dbReference type="GO" id="GO:0000155">
    <property type="term" value="F:phosphorelay sensor kinase activity"/>
    <property type="evidence" value="ECO:0007669"/>
    <property type="project" value="InterPro"/>
</dbReference>
<dbReference type="InterPro" id="IPR003661">
    <property type="entry name" value="HisK_dim/P_dom"/>
</dbReference>
<dbReference type="CDD" id="cd00082">
    <property type="entry name" value="HisKA"/>
    <property type="match status" value="1"/>
</dbReference>
<feature type="domain" description="PAS" evidence="7">
    <location>
        <begin position="26"/>
        <end position="65"/>
    </location>
</feature>
<comment type="caution">
    <text evidence="9">The sequence shown here is derived from an EMBL/GenBank/DDBJ whole genome shotgun (WGS) entry which is preliminary data.</text>
</comment>
<dbReference type="SMART" id="SM00388">
    <property type="entry name" value="HisKA"/>
    <property type="match status" value="1"/>
</dbReference>
<gene>
    <name evidence="9" type="ORF">LEP1GSC058_1939</name>
</gene>
<evidence type="ECO:0000256" key="2">
    <source>
        <dbReference type="ARBA" id="ARBA00012438"/>
    </source>
</evidence>
<dbReference type="STRING" id="1193011.LEP1GSC058_1939"/>
<dbReference type="Pfam" id="PF00512">
    <property type="entry name" value="HisKA"/>
    <property type="match status" value="1"/>
</dbReference>
<dbReference type="AlphaFoldDB" id="S3V1Y8"/>
<dbReference type="SMART" id="SM00387">
    <property type="entry name" value="HATPase_c"/>
    <property type="match status" value="1"/>
</dbReference>
<evidence type="ECO:0000259" key="7">
    <source>
        <dbReference type="PROSITE" id="PS50112"/>
    </source>
</evidence>
<dbReference type="CDD" id="cd00130">
    <property type="entry name" value="PAS"/>
    <property type="match status" value="1"/>
</dbReference>
<dbReference type="Proteomes" id="UP000014540">
    <property type="component" value="Unassembled WGS sequence"/>
</dbReference>
<dbReference type="InterPro" id="IPR036097">
    <property type="entry name" value="HisK_dim/P_sf"/>
</dbReference>
<keyword evidence="5" id="KW-0418">Kinase</keyword>
<feature type="domain" description="PAC" evidence="8">
    <location>
        <begin position="85"/>
        <end position="137"/>
    </location>
</feature>
<evidence type="ECO:0000259" key="8">
    <source>
        <dbReference type="PROSITE" id="PS50113"/>
    </source>
</evidence>
<dbReference type="SUPFAM" id="SSF47384">
    <property type="entry name" value="Homodimeric domain of signal transducing histidine kinase"/>
    <property type="match status" value="1"/>
</dbReference>
<dbReference type="Gene3D" id="1.10.287.130">
    <property type="match status" value="1"/>
</dbReference>
<sequence length="370" mass="42746">MNEATAKRIFEYGFSRIFDEIEDYAVLILDRTGFIQTWNIGAEKLKGYSASEIIGKNFSIFYPEEEQEKGLPNELLELARRDGKARHEGWRIRKDGSKFFGNILITAIHDDDRDVVAFIKVTRDMTEARRAADILKRYNEELIAKNKEMEQFTYITSHDLQQPLNTIGSLLEILKKDFAKDFSEESGYFLKSIGGSVERMKVLIKSLLDYSRIGVKRKLEMADCDELVRSVIGDVLSPADKKNVELYISPLPSIRCYSLELRLLFQNLISNAIKYKKKSSKAIVRIDARKVDNGWEFSVQDNGIGIDSKYFDRIFSLFYRLHRDEEYEGIGIGLSHCAKIIELHKGRIWVESEPGVGSRFIFYIPEFIEI</sequence>
<evidence type="ECO:0000256" key="1">
    <source>
        <dbReference type="ARBA" id="ARBA00000085"/>
    </source>
</evidence>
<dbReference type="PRINTS" id="PR00344">
    <property type="entry name" value="BCTRLSENSOR"/>
</dbReference>
<dbReference type="SUPFAM" id="SSF55785">
    <property type="entry name" value="PYP-like sensor domain (PAS domain)"/>
    <property type="match status" value="1"/>
</dbReference>
<name>S3V1Y8_9LEPT</name>
<dbReference type="SUPFAM" id="SSF55874">
    <property type="entry name" value="ATPase domain of HSP90 chaperone/DNA topoisomerase II/histidine kinase"/>
    <property type="match status" value="1"/>
</dbReference>
<dbReference type="Gene3D" id="3.30.450.20">
    <property type="entry name" value="PAS domain"/>
    <property type="match status" value="1"/>
</dbReference>
<dbReference type="Pfam" id="PF13426">
    <property type="entry name" value="PAS_9"/>
    <property type="match status" value="1"/>
</dbReference>
<evidence type="ECO:0000256" key="3">
    <source>
        <dbReference type="ARBA" id="ARBA00022553"/>
    </source>
</evidence>
<feature type="domain" description="Histidine kinase" evidence="6">
    <location>
        <begin position="155"/>
        <end position="368"/>
    </location>
</feature>
<keyword evidence="10" id="KW-1185">Reference proteome</keyword>